<protein>
    <submittedName>
        <fullName evidence="10">Aminoglycoside 3'-phosphotransferase</fullName>
    </submittedName>
</protein>
<keyword evidence="8" id="KW-0479">Metal-binding</keyword>
<name>A0A939DUT1_9MICO</name>
<sequence length="245" mass="27218">MSIPVMPVVVPPRVRELARGAALECVWQNDLGGLTLRATPQYGEPFFIKWGPRHDESTMRDEAERMQWAGRWARVPQVLSHGEDATEEWLVTAALAGDSAVSPYWRERPETAVRAVGEALRAWHDALPVEECPWDWGVAARIDAAEQRGIRVPESLRTPPPVDQLVVAHADACCPNTLLDTDGRWLAHVDLGQMGTADRWADLAVAAMSTEWNYGPGWDDTLIAAYGIAPDPARQAYYRALWNAT</sequence>
<dbReference type="Gene3D" id="3.90.1200.10">
    <property type="match status" value="1"/>
</dbReference>
<evidence type="ECO:0000256" key="2">
    <source>
        <dbReference type="ARBA" id="ARBA00022679"/>
    </source>
</evidence>
<keyword evidence="6" id="KW-0046">Antibiotic resistance</keyword>
<dbReference type="CDD" id="cd05150">
    <property type="entry name" value="APH"/>
    <property type="match status" value="1"/>
</dbReference>
<dbReference type="Gene3D" id="3.30.200.20">
    <property type="entry name" value="Phosphorylase Kinase, domain 1"/>
    <property type="match status" value="1"/>
</dbReference>
<dbReference type="Pfam" id="PF01636">
    <property type="entry name" value="APH"/>
    <property type="match status" value="1"/>
</dbReference>
<feature type="active site" description="Proton acceptor" evidence="7">
    <location>
        <position position="171"/>
    </location>
</feature>
<evidence type="ECO:0000256" key="5">
    <source>
        <dbReference type="ARBA" id="ARBA00022840"/>
    </source>
</evidence>
<dbReference type="Proteomes" id="UP000664385">
    <property type="component" value="Unassembled WGS sequence"/>
</dbReference>
<evidence type="ECO:0000256" key="3">
    <source>
        <dbReference type="ARBA" id="ARBA00022741"/>
    </source>
</evidence>
<evidence type="ECO:0000313" key="10">
    <source>
        <dbReference type="EMBL" id="MBN8204463.1"/>
    </source>
</evidence>
<evidence type="ECO:0000256" key="7">
    <source>
        <dbReference type="PIRSR" id="PIRSR000706-1"/>
    </source>
</evidence>
<dbReference type="RefSeq" id="WP_206822452.1">
    <property type="nucleotide sequence ID" value="NZ_JAEMWU010000001.1"/>
</dbReference>
<keyword evidence="2" id="KW-0808">Transferase</keyword>
<keyword evidence="3" id="KW-0547">Nucleotide-binding</keyword>
<organism evidence="10 11">
    <name type="scientific">Microbacterium esteraromaticum</name>
    <dbReference type="NCBI Taxonomy" id="57043"/>
    <lineage>
        <taxon>Bacteria</taxon>
        <taxon>Bacillati</taxon>
        <taxon>Actinomycetota</taxon>
        <taxon>Actinomycetes</taxon>
        <taxon>Micrococcales</taxon>
        <taxon>Microbacteriaceae</taxon>
        <taxon>Microbacterium</taxon>
    </lineage>
</organism>
<evidence type="ECO:0000256" key="4">
    <source>
        <dbReference type="ARBA" id="ARBA00022777"/>
    </source>
</evidence>
<feature type="domain" description="Aminoglycoside phosphotransferase" evidence="9">
    <location>
        <begin position="46"/>
        <end position="234"/>
    </location>
</feature>
<dbReference type="InterPro" id="IPR002575">
    <property type="entry name" value="Aminoglycoside_PTrfase"/>
</dbReference>
<gene>
    <name evidence="10" type="ORF">JF543_00655</name>
</gene>
<accession>A0A939DUT1</accession>
<dbReference type="GO" id="GO:0016301">
    <property type="term" value="F:kinase activity"/>
    <property type="evidence" value="ECO:0007669"/>
    <property type="project" value="UniProtKB-KW"/>
</dbReference>
<dbReference type="SUPFAM" id="SSF56112">
    <property type="entry name" value="Protein kinase-like (PK-like)"/>
    <property type="match status" value="1"/>
</dbReference>
<dbReference type="GO" id="GO:0016773">
    <property type="term" value="F:phosphotransferase activity, alcohol group as acceptor"/>
    <property type="evidence" value="ECO:0007669"/>
    <property type="project" value="InterPro"/>
</dbReference>
<dbReference type="GO" id="GO:0005524">
    <property type="term" value="F:ATP binding"/>
    <property type="evidence" value="ECO:0007669"/>
    <property type="project" value="UniProtKB-KW"/>
</dbReference>
<evidence type="ECO:0000259" key="9">
    <source>
        <dbReference type="Pfam" id="PF01636"/>
    </source>
</evidence>
<keyword evidence="8" id="KW-0460">Magnesium</keyword>
<dbReference type="GO" id="GO:0046677">
    <property type="term" value="P:response to antibiotic"/>
    <property type="evidence" value="ECO:0007669"/>
    <property type="project" value="UniProtKB-KW"/>
</dbReference>
<dbReference type="GO" id="GO:0046872">
    <property type="term" value="F:metal ion binding"/>
    <property type="evidence" value="ECO:0007669"/>
    <property type="project" value="UniProtKB-KW"/>
</dbReference>
<comment type="caution">
    <text evidence="10">The sequence shown here is derived from an EMBL/GenBank/DDBJ whole genome shotgun (WGS) entry which is preliminary data.</text>
</comment>
<evidence type="ECO:0000256" key="1">
    <source>
        <dbReference type="ARBA" id="ARBA00006219"/>
    </source>
</evidence>
<evidence type="ECO:0000256" key="6">
    <source>
        <dbReference type="ARBA" id="ARBA00023251"/>
    </source>
</evidence>
<keyword evidence="4" id="KW-0418">Kinase</keyword>
<dbReference type="InterPro" id="IPR011009">
    <property type="entry name" value="Kinase-like_dom_sf"/>
</dbReference>
<keyword evidence="5" id="KW-0067">ATP-binding</keyword>
<evidence type="ECO:0000313" key="11">
    <source>
        <dbReference type="Proteomes" id="UP000664385"/>
    </source>
</evidence>
<evidence type="ECO:0000256" key="8">
    <source>
        <dbReference type="PIRSR" id="PIRSR000706-2"/>
    </source>
</evidence>
<proteinExistence type="inferred from homology"/>
<feature type="binding site" evidence="8">
    <location>
        <position position="190"/>
    </location>
    <ligand>
        <name>Mg(2+)</name>
        <dbReference type="ChEBI" id="CHEBI:18420"/>
    </ligand>
</feature>
<reference evidence="10" key="1">
    <citation type="submission" date="2020-12" db="EMBL/GenBank/DDBJ databases">
        <title>PHA producing bacteria isolated from mangrove.</title>
        <authorList>
            <person name="Zheng W."/>
            <person name="Yu S."/>
            <person name="Huang Y."/>
        </authorList>
    </citation>
    <scope>NUCLEOTIDE SEQUENCE</scope>
    <source>
        <strain evidence="10">GN8-5</strain>
    </source>
</reference>
<dbReference type="EMBL" id="JAEMWU010000001">
    <property type="protein sequence ID" value="MBN8204463.1"/>
    <property type="molecule type" value="Genomic_DNA"/>
</dbReference>
<dbReference type="InterPro" id="IPR024165">
    <property type="entry name" value="Kan/Strep_kinase"/>
</dbReference>
<comment type="similarity">
    <text evidence="1">Belongs to the aminoglycoside phosphotransferase family.</text>
</comment>
<feature type="binding site" evidence="8">
    <location>
        <position position="176"/>
    </location>
    <ligand>
        <name>Mg(2+)</name>
        <dbReference type="ChEBI" id="CHEBI:18420"/>
    </ligand>
</feature>
<dbReference type="PIRSF" id="PIRSF000706">
    <property type="entry name" value="Kanamycin_kin"/>
    <property type="match status" value="1"/>
</dbReference>
<dbReference type="AlphaFoldDB" id="A0A939DUT1"/>